<evidence type="ECO:0000313" key="12">
    <source>
        <dbReference type="Proteomes" id="UP001306508"/>
    </source>
</evidence>
<feature type="binding site" evidence="7">
    <location>
        <position position="28"/>
    </location>
    <ligand>
        <name>Ca(2+)</name>
        <dbReference type="ChEBI" id="CHEBI:29108"/>
    </ligand>
</feature>
<feature type="transmembrane region" description="Helical" evidence="10">
    <location>
        <begin position="67"/>
        <end position="86"/>
    </location>
</feature>
<evidence type="ECO:0000256" key="9">
    <source>
        <dbReference type="SAM" id="MobiDB-lite"/>
    </source>
</evidence>
<dbReference type="GO" id="GO:0046513">
    <property type="term" value="P:ceramide biosynthetic process"/>
    <property type="evidence" value="ECO:0007669"/>
    <property type="project" value="TreeGrafter"/>
</dbReference>
<evidence type="ECO:0000256" key="2">
    <source>
        <dbReference type="ARBA" id="ARBA00009780"/>
    </source>
</evidence>
<evidence type="ECO:0000256" key="6">
    <source>
        <dbReference type="ARBA" id="ARBA00023136"/>
    </source>
</evidence>
<dbReference type="GO" id="GO:0005789">
    <property type="term" value="C:endoplasmic reticulum membrane"/>
    <property type="evidence" value="ECO:0007669"/>
    <property type="project" value="TreeGrafter"/>
</dbReference>
<dbReference type="GO" id="GO:0016811">
    <property type="term" value="F:hydrolase activity, acting on carbon-nitrogen (but not peptide) bonds, in linear amides"/>
    <property type="evidence" value="ECO:0007669"/>
    <property type="project" value="InterPro"/>
</dbReference>
<keyword evidence="4" id="KW-0378">Hydrolase</keyword>
<evidence type="ECO:0000256" key="4">
    <source>
        <dbReference type="ARBA" id="ARBA00022801"/>
    </source>
</evidence>
<accession>A0AAN7ZSF4</accession>
<feature type="transmembrane region" description="Helical" evidence="10">
    <location>
        <begin position="135"/>
        <end position="153"/>
    </location>
</feature>
<feature type="binding site" evidence="7">
    <location>
        <position position="39"/>
    </location>
    <ligand>
        <name>Ca(2+)</name>
        <dbReference type="ChEBI" id="CHEBI:29108"/>
    </ligand>
</feature>
<dbReference type="Proteomes" id="UP001306508">
    <property type="component" value="Unassembled WGS sequence"/>
</dbReference>
<keyword evidence="6 10" id="KW-0472">Membrane</keyword>
<keyword evidence="7" id="KW-0106">Calcium</keyword>
<reference evidence="12" key="1">
    <citation type="submission" date="2023-07" db="EMBL/GenBank/DDBJ databases">
        <title>A draft genome of Kazachstania heterogenica Y-27499.</title>
        <authorList>
            <person name="Donic C."/>
            <person name="Kralova J.S."/>
            <person name="Fidel L."/>
            <person name="Ben-Dor S."/>
            <person name="Jung S."/>
        </authorList>
    </citation>
    <scope>NUCLEOTIDE SEQUENCE [LARGE SCALE GENOMIC DNA]</scope>
    <source>
        <strain evidence="12">Y27499</strain>
    </source>
</reference>
<protein>
    <submittedName>
        <fullName evidence="11">Uncharacterized protein</fullName>
    </submittedName>
</protein>
<gene>
    <name evidence="11" type="ORF">RI543_002866</name>
</gene>
<feature type="binding site" evidence="8">
    <location>
        <position position="245"/>
    </location>
    <ligand>
        <name>Zn(2+)</name>
        <dbReference type="ChEBI" id="CHEBI:29105"/>
        <note>catalytic</note>
    </ligand>
</feature>
<feature type="compositionally biased region" description="Low complexity" evidence="9">
    <location>
        <begin position="322"/>
        <end position="344"/>
    </location>
</feature>
<feature type="transmembrane region" description="Helical" evidence="10">
    <location>
        <begin position="242"/>
        <end position="262"/>
    </location>
</feature>
<evidence type="ECO:0000256" key="10">
    <source>
        <dbReference type="SAM" id="Phobius"/>
    </source>
</evidence>
<comment type="cofactor">
    <cofactor evidence="8">
        <name>Zn(2+)</name>
        <dbReference type="ChEBI" id="CHEBI:29105"/>
    </cofactor>
</comment>
<feature type="binding site" evidence="7">
    <location>
        <position position="26"/>
    </location>
    <ligand>
        <name>Ca(2+)</name>
        <dbReference type="ChEBI" id="CHEBI:29108"/>
    </ligand>
</feature>
<feature type="binding site" evidence="8">
    <location>
        <position position="87"/>
    </location>
    <ligand>
        <name>Zn(2+)</name>
        <dbReference type="ChEBI" id="CHEBI:29105"/>
        <note>catalytic</note>
    </ligand>
</feature>
<keyword evidence="7" id="KW-0479">Metal-binding</keyword>
<evidence type="ECO:0000256" key="5">
    <source>
        <dbReference type="ARBA" id="ARBA00022989"/>
    </source>
</evidence>
<dbReference type="PANTHER" id="PTHR46187:SF3">
    <property type="entry name" value="ALKALINE CERAMIDASE 3"/>
    <property type="match status" value="1"/>
</dbReference>
<comment type="similarity">
    <text evidence="2">Belongs to the alkaline ceramidase family.</text>
</comment>
<dbReference type="EMBL" id="JAWIZZ010000046">
    <property type="protein sequence ID" value="KAK5779744.1"/>
    <property type="molecule type" value="Genomic_DNA"/>
</dbReference>
<dbReference type="AlphaFoldDB" id="A0AAN7ZSF4"/>
<keyword evidence="12" id="KW-1185">Reference proteome</keyword>
<dbReference type="PANTHER" id="PTHR46187">
    <property type="entry name" value="ALKALINE CERAMIDASE 3"/>
    <property type="match status" value="1"/>
</dbReference>
<feature type="binding site" evidence="7">
    <location>
        <position position="30"/>
    </location>
    <ligand>
        <name>Ca(2+)</name>
        <dbReference type="ChEBI" id="CHEBI:29108"/>
    </ligand>
</feature>
<dbReference type="GO" id="GO:0046872">
    <property type="term" value="F:metal ion binding"/>
    <property type="evidence" value="ECO:0007669"/>
    <property type="project" value="UniProtKB-KW"/>
</dbReference>
<keyword evidence="8" id="KW-0862">Zinc</keyword>
<feature type="binding site" evidence="7">
    <location>
        <position position="25"/>
    </location>
    <ligand>
        <name>Ca(2+)</name>
        <dbReference type="ChEBI" id="CHEBI:29108"/>
    </ligand>
</feature>
<dbReference type="GO" id="GO:0046514">
    <property type="term" value="P:ceramide catabolic process"/>
    <property type="evidence" value="ECO:0007669"/>
    <property type="project" value="TreeGrafter"/>
</dbReference>
<evidence type="ECO:0000313" key="11">
    <source>
        <dbReference type="EMBL" id="KAK5779744.1"/>
    </source>
</evidence>
<dbReference type="Pfam" id="PF05875">
    <property type="entry name" value="Ceramidase"/>
    <property type="match status" value="1"/>
</dbReference>
<sequence length="344" mass="39919">MSFLKWSYPNKPVDGYWGPTTSIIDWCEENYVVSPYIAEWSNTISNSMFLLTATYSTWCAYRNGLEFRFLLIGLGFALVGVGSWLFHMTLKYRFQLLDELPMVYATSIPAWSVFCEFNWKTWRAKTKQASKKRQLLFALTVFSFTTILTYMYLVWHVVLLFQVLYGILTLTVVAISSSFAIFLETKDPLVKKNLYTTMGMGIITFSLGFIFWELDQLFCPLWIHIRRDYLKLPLGVLLELHGWWHLLTGIGVYSYLVFLHYLRVLNLQQGDQFTFIWRWGVIPEIIKNDLAINTNYSLTFWGPFEKEKNIDGHRSIPNDNGSNANSNTKTNSSSNSNSNTETQG</sequence>
<proteinExistence type="inferred from homology"/>
<comment type="subcellular location">
    <subcellularLocation>
        <location evidence="1">Membrane</location>
        <topology evidence="1">Multi-pass membrane protein</topology>
    </subcellularLocation>
</comment>
<evidence type="ECO:0000256" key="3">
    <source>
        <dbReference type="ARBA" id="ARBA00022692"/>
    </source>
</evidence>
<evidence type="ECO:0000256" key="1">
    <source>
        <dbReference type="ARBA" id="ARBA00004141"/>
    </source>
</evidence>
<evidence type="ECO:0000256" key="8">
    <source>
        <dbReference type="PIRSR" id="PIRSR608901-2"/>
    </source>
</evidence>
<evidence type="ECO:0000256" key="7">
    <source>
        <dbReference type="PIRSR" id="PIRSR608901-1"/>
    </source>
</evidence>
<dbReference type="InterPro" id="IPR008901">
    <property type="entry name" value="ACER"/>
</dbReference>
<feature type="transmembrane region" description="Helical" evidence="10">
    <location>
        <begin position="159"/>
        <end position="182"/>
    </location>
</feature>
<keyword evidence="5 10" id="KW-1133">Transmembrane helix</keyword>
<keyword evidence="3 10" id="KW-0812">Transmembrane</keyword>
<feature type="region of interest" description="Disordered" evidence="9">
    <location>
        <begin position="312"/>
        <end position="344"/>
    </location>
</feature>
<feature type="binding site" evidence="8">
    <location>
        <position position="241"/>
    </location>
    <ligand>
        <name>Zn(2+)</name>
        <dbReference type="ChEBI" id="CHEBI:29105"/>
        <note>catalytic</note>
    </ligand>
</feature>
<comment type="caution">
    <text evidence="11">The sequence shown here is derived from an EMBL/GenBank/DDBJ whole genome shotgun (WGS) entry which is preliminary data.</text>
</comment>
<organism evidence="11 12">
    <name type="scientific">Arxiozyma heterogenica</name>
    <dbReference type="NCBI Taxonomy" id="278026"/>
    <lineage>
        <taxon>Eukaryota</taxon>
        <taxon>Fungi</taxon>
        <taxon>Dikarya</taxon>
        <taxon>Ascomycota</taxon>
        <taxon>Saccharomycotina</taxon>
        <taxon>Saccharomycetes</taxon>
        <taxon>Saccharomycetales</taxon>
        <taxon>Saccharomycetaceae</taxon>
        <taxon>Arxiozyma</taxon>
    </lineage>
</organism>
<name>A0AAN7ZSF4_9SACH</name>